<dbReference type="PANTHER" id="PTHR10381:SF70">
    <property type="entry name" value="ATP-DEPENDENT CLP PROTEASE PROTEOLYTIC SUBUNIT"/>
    <property type="match status" value="1"/>
</dbReference>
<dbReference type="GO" id="GO:0004252">
    <property type="term" value="F:serine-type endopeptidase activity"/>
    <property type="evidence" value="ECO:0007669"/>
    <property type="project" value="UniProtKB-EC"/>
</dbReference>
<evidence type="ECO:0000256" key="4">
    <source>
        <dbReference type="ARBA" id="ARBA00022801"/>
    </source>
</evidence>
<dbReference type="Gene3D" id="3.90.226.10">
    <property type="entry name" value="2-enoyl-CoA Hydratase, Chain A, domain 1"/>
    <property type="match status" value="1"/>
</dbReference>
<evidence type="ECO:0000256" key="2">
    <source>
        <dbReference type="ARBA" id="ARBA00022490"/>
    </source>
</evidence>
<dbReference type="STRING" id="945543.VIBR0546_11697"/>
<dbReference type="InterPro" id="IPR033135">
    <property type="entry name" value="ClpP_His_AS"/>
</dbReference>
<dbReference type="AlphaFoldDB" id="E8LQN7"/>
<comment type="caution">
    <text evidence="9">The sequence shown here is derived from an EMBL/GenBank/DDBJ whole genome shotgun (WGS) entry which is preliminary data.</text>
</comment>
<evidence type="ECO:0000313" key="9">
    <source>
        <dbReference type="EMBL" id="EGA67078.1"/>
    </source>
</evidence>
<evidence type="ECO:0000256" key="5">
    <source>
        <dbReference type="ARBA" id="ARBA00022825"/>
    </source>
</evidence>
<dbReference type="GO" id="GO:0009368">
    <property type="term" value="C:endopeptidase Clp complex"/>
    <property type="evidence" value="ECO:0007669"/>
    <property type="project" value="TreeGrafter"/>
</dbReference>
<keyword evidence="2" id="KW-0963">Cytoplasm</keyword>
<dbReference type="PANTHER" id="PTHR10381">
    <property type="entry name" value="ATP-DEPENDENT CLP PROTEASE PROTEOLYTIC SUBUNIT"/>
    <property type="match status" value="1"/>
</dbReference>
<dbReference type="GO" id="GO:0051117">
    <property type="term" value="F:ATPase binding"/>
    <property type="evidence" value="ECO:0007669"/>
    <property type="project" value="TreeGrafter"/>
</dbReference>
<proteinExistence type="inferred from homology"/>
<dbReference type="OrthoDB" id="9802800at2"/>
<dbReference type="SUPFAM" id="SSF52096">
    <property type="entry name" value="ClpP/crotonase"/>
    <property type="match status" value="1"/>
</dbReference>
<dbReference type="Pfam" id="PF00574">
    <property type="entry name" value="CLP_protease"/>
    <property type="match status" value="1"/>
</dbReference>
<accession>E8LQN7</accession>
<comment type="similarity">
    <text evidence="1 8">Belongs to the peptidase S14 family.</text>
</comment>
<name>E8LQN7_9VIBR</name>
<keyword evidence="4" id="KW-0378">Hydrolase</keyword>
<feature type="active site" evidence="7">
    <location>
        <position position="82"/>
    </location>
</feature>
<evidence type="ECO:0000256" key="1">
    <source>
        <dbReference type="ARBA" id="ARBA00007039"/>
    </source>
</evidence>
<dbReference type="GO" id="GO:0004176">
    <property type="term" value="F:ATP-dependent peptidase activity"/>
    <property type="evidence" value="ECO:0007669"/>
    <property type="project" value="InterPro"/>
</dbReference>
<evidence type="ECO:0000256" key="8">
    <source>
        <dbReference type="RuleBase" id="RU003567"/>
    </source>
</evidence>
<dbReference type="eggNOG" id="COG0740">
    <property type="taxonomic scope" value="Bacteria"/>
</dbReference>
<dbReference type="InterPro" id="IPR001907">
    <property type="entry name" value="ClpP"/>
</dbReference>
<keyword evidence="3 9" id="KW-0645">Protease</keyword>
<dbReference type="PRINTS" id="PR00127">
    <property type="entry name" value="CLPPROTEASEP"/>
</dbReference>
<organism evidence="9 10">
    <name type="scientific">Vibrio brasiliensis LMG 20546</name>
    <dbReference type="NCBI Taxonomy" id="945543"/>
    <lineage>
        <taxon>Bacteria</taxon>
        <taxon>Pseudomonadati</taxon>
        <taxon>Pseudomonadota</taxon>
        <taxon>Gammaproteobacteria</taxon>
        <taxon>Vibrionales</taxon>
        <taxon>Vibrionaceae</taxon>
        <taxon>Vibrio</taxon>
        <taxon>Vibrio oreintalis group</taxon>
    </lineage>
</organism>
<protein>
    <recommendedName>
        <fullName evidence="8">ATP-dependent Clp protease proteolytic subunit</fullName>
    </recommendedName>
</protein>
<dbReference type="InterPro" id="IPR029045">
    <property type="entry name" value="ClpP/crotonase-like_dom_sf"/>
</dbReference>
<comment type="catalytic activity">
    <reaction evidence="6 7">
        <text>Hydrolysis of proteins to small peptides in the presence of ATP and magnesium. alpha-casein is the usual test substrate. In the absence of ATP, only oligopeptides shorter than five residues are hydrolyzed (such as succinyl-Leu-Tyr-|-NHMec, and Leu-Tyr-Leu-|-Tyr-Trp, in which cleavage of the -Tyr-|-Leu- and -Tyr-|-Trp bonds also occurs).</text>
        <dbReference type="EC" id="3.4.21.92"/>
    </reaction>
</comment>
<dbReference type="PROSITE" id="PS00382">
    <property type="entry name" value="CLP_PROTEASE_HIS"/>
    <property type="match status" value="1"/>
</dbReference>
<sequence length="156" mass="17245">AEKVCRSLAYLDSVSNEDITIMINSPGGHVESGDSIHDMIKFVTSKVIIIGTGYVASAGTHIYLAAEKCNRYALPNTRFMIHQPSGGSQGQVSDILIQMEEISKMKRRIAKVISDATGQDMDKVLEDIDRDHWMTAQEAVDYGIVNEIIESQQQLT</sequence>
<feature type="non-terminal residue" evidence="9">
    <location>
        <position position="1"/>
    </location>
</feature>
<dbReference type="CDD" id="cd07017">
    <property type="entry name" value="S14_ClpP_2"/>
    <property type="match status" value="1"/>
</dbReference>
<evidence type="ECO:0000256" key="7">
    <source>
        <dbReference type="PROSITE-ProRule" id="PRU10086"/>
    </source>
</evidence>
<dbReference type="RefSeq" id="WP_006878139.1">
    <property type="nucleotide sequence ID" value="NZ_AEVS01000018.1"/>
</dbReference>
<dbReference type="Proteomes" id="UP000004371">
    <property type="component" value="Unassembled WGS sequence"/>
</dbReference>
<gene>
    <name evidence="9" type="ORF">VIBR0546_11697</name>
</gene>
<evidence type="ECO:0000313" key="10">
    <source>
        <dbReference type="Proteomes" id="UP000004371"/>
    </source>
</evidence>
<dbReference type="EMBL" id="AEVS01000018">
    <property type="protein sequence ID" value="EGA67078.1"/>
    <property type="molecule type" value="Genomic_DNA"/>
</dbReference>
<reference evidence="9 10" key="1">
    <citation type="journal article" date="2012" name="Int. J. Syst. Evol. Microbiol.">
        <title>Vibrio caribbeanicus sp. nov., isolated from the marine sponge Scleritoderma cyanea.</title>
        <authorList>
            <person name="Hoffmann M."/>
            <person name="Monday S.R."/>
            <person name="Allard M.W."/>
            <person name="Strain E.A."/>
            <person name="Whittaker P."/>
            <person name="Naum M."/>
            <person name="McCarthy P.J."/>
            <person name="Lopez J.V."/>
            <person name="Fischer M."/>
            <person name="Brown E.W."/>
        </authorList>
    </citation>
    <scope>NUCLEOTIDE SEQUENCE [LARGE SCALE GENOMIC DNA]</scope>
    <source>
        <strain evidence="9 10">LMG 20546</strain>
    </source>
</reference>
<dbReference type="InterPro" id="IPR023562">
    <property type="entry name" value="ClpP/TepA"/>
</dbReference>
<evidence type="ECO:0000256" key="6">
    <source>
        <dbReference type="ARBA" id="ARBA00034021"/>
    </source>
</evidence>
<dbReference type="GO" id="GO:0006515">
    <property type="term" value="P:protein quality control for misfolded or incompletely synthesized proteins"/>
    <property type="evidence" value="ECO:0007669"/>
    <property type="project" value="TreeGrafter"/>
</dbReference>
<keyword evidence="5" id="KW-0720">Serine protease</keyword>
<keyword evidence="10" id="KW-1185">Reference proteome</keyword>
<evidence type="ECO:0000256" key="3">
    <source>
        <dbReference type="ARBA" id="ARBA00022670"/>
    </source>
</evidence>